<sequence>MRTGAQSVQQALTLEAASVLKQSLSLARRRGHAQVTPLHVAATLLSFSPSSSSCFPSPNVLRRACLKSHPHHPSSHPLQCRALELCFNVALNRLPTIPPPSSGPLTHPHPSLSNALIAALKRAQAHQRRGSIEQQQQQPQQQQQQQQQQQPLLAIKVELEQLIISILDDPSVSRVMREAGFSSTCVKANIEEYSLSSSSSSSSSPCSSSSSSSHREFINQVLKPSQKEDLKVVFEVMLRKQGKRNNTVVVGDSLASTEGLVTELICRIERGVDVPDELKCCHALRFHLSSLHLRLMSKTEIEIKVSELKKKISFLANGSSGVIVYVGDLKWVVDEEIEVLGFKPVEFMVAELQRLLVELKNFKVWLMATANYQTYIKCQTRQPSLENQWSLQAVVVPSGGLALSLQASSVKEEQEKLICCPECTLNFENEASLHKHNNNSNMNETSLPSWLQIHRIDYNQKDTLVELKRKWSRLCQSLHHSRNKQIHLYPPLFSSSNPWWLSNSVTYQTPDRSINSAKQWLSELSLSSLKKCANMDVRTTLALSNPLISDSATSKDSLIQGMDDDRKQELRRRLEENISCHSEIIPSIIDALLDCVSTTTKKGACLLIEGSDHIAKQRIERVLTDWFGGFSDRIIVKMNMKVSAMSENEFIDGVTGALSKHSKCVFFLDGIDQTQANLTKSLSQIGRKVNLANAIFVLVTASDGDSSMNVLKMKLCTKENNELKRKQELQLPNKSKRAKIGESELKLDLNISAEDEQDVPSDLTQETDNDNGDMDMPRITLNSDPAKDQQLSEKLMSKLRRAFEEIQEAAGEITVDSNTVKCMVNACGTFTEQVFDEWVKQVFQTSLLTVKKGGNVWLCLDSNKEGDVIGVVGFQGSCLPKTIYVD</sequence>
<dbReference type="Proteomes" id="UP000827976">
    <property type="component" value="Chromosome 3"/>
</dbReference>
<keyword evidence="1" id="KW-0378">Hydrolase</keyword>
<proteinExistence type="predicted"/>
<name>A0ACB7WJC8_DIOAL</name>
<organism evidence="1 2">
    <name type="scientific">Dioscorea alata</name>
    <name type="common">Purple yam</name>
    <dbReference type="NCBI Taxonomy" id="55571"/>
    <lineage>
        <taxon>Eukaryota</taxon>
        <taxon>Viridiplantae</taxon>
        <taxon>Streptophyta</taxon>
        <taxon>Embryophyta</taxon>
        <taxon>Tracheophyta</taxon>
        <taxon>Spermatophyta</taxon>
        <taxon>Magnoliopsida</taxon>
        <taxon>Liliopsida</taxon>
        <taxon>Dioscoreales</taxon>
        <taxon>Dioscoreaceae</taxon>
        <taxon>Dioscorea</taxon>
    </lineage>
</organism>
<evidence type="ECO:0000313" key="1">
    <source>
        <dbReference type="EMBL" id="KAH7688048.1"/>
    </source>
</evidence>
<comment type="caution">
    <text evidence="1">The sequence shown here is derived from an EMBL/GenBank/DDBJ whole genome shotgun (WGS) entry which is preliminary data.</text>
</comment>
<accession>A0ACB7WJC8</accession>
<gene>
    <name evidence="1" type="ORF">IHE45_03G006500</name>
</gene>
<dbReference type="EMBL" id="CM037013">
    <property type="protein sequence ID" value="KAH7688048.1"/>
    <property type="molecule type" value="Genomic_DNA"/>
</dbReference>
<keyword evidence="2" id="KW-1185">Reference proteome</keyword>
<evidence type="ECO:0000313" key="2">
    <source>
        <dbReference type="Proteomes" id="UP000827976"/>
    </source>
</evidence>
<reference evidence="2" key="1">
    <citation type="journal article" date="2022" name="Nat. Commun.">
        <title>Chromosome evolution and the genetic basis of agronomically important traits in greater yam.</title>
        <authorList>
            <person name="Bredeson J.V."/>
            <person name="Lyons J.B."/>
            <person name="Oniyinde I.O."/>
            <person name="Okereke N.R."/>
            <person name="Kolade O."/>
            <person name="Nnabue I."/>
            <person name="Nwadili C.O."/>
            <person name="Hribova E."/>
            <person name="Parker M."/>
            <person name="Nwogha J."/>
            <person name="Shu S."/>
            <person name="Carlson J."/>
            <person name="Kariba R."/>
            <person name="Muthemba S."/>
            <person name="Knop K."/>
            <person name="Barton G.J."/>
            <person name="Sherwood A.V."/>
            <person name="Lopez-Montes A."/>
            <person name="Asiedu R."/>
            <person name="Jamnadass R."/>
            <person name="Muchugi A."/>
            <person name="Goodstein D."/>
            <person name="Egesi C.N."/>
            <person name="Featherston J."/>
            <person name="Asfaw A."/>
            <person name="Simpson G.G."/>
            <person name="Dolezel J."/>
            <person name="Hendre P.S."/>
            <person name="Van Deynze A."/>
            <person name="Kumar P.L."/>
            <person name="Obidiegwu J.E."/>
            <person name="Bhattacharjee R."/>
            <person name="Rokhsar D.S."/>
        </authorList>
    </citation>
    <scope>NUCLEOTIDE SEQUENCE [LARGE SCALE GENOMIC DNA]</scope>
    <source>
        <strain evidence="2">cv. TDa95/00328</strain>
    </source>
</reference>
<protein>
    <submittedName>
        <fullName evidence="1">P-loop containing nucleoside triphosphate hydrolase protein</fullName>
    </submittedName>
</protein>